<protein>
    <recommendedName>
        <fullName evidence="2">rRNA 2'-O-methyltransferase fibrillarin</fullName>
    </recommendedName>
    <alternativeName>
        <fullName evidence="7">Histone-glutamine methyltransferase</fullName>
    </alternativeName>
</protein>
<name>A0A6A6EB21_9PEZI</name>
<evidence type="ECO:0000256" key="5">
    <source>
        <dbReference type="ARBA" id="ARBA00022679"/>
    </source>
</evidence>
<dbReference type="GO" id="GO:1990259">
    <property type="term" value="F:histone H2AQ104 methyltransferase activity"/>
    <property type="evidence" value="ECO:0007669"/>
    <property type="project" value="TreeGrafter"/>
</dbReference>
<dbReference type="Proteomes" id="UP000800200">
    <property type="component" value="Unassembled WGS sequence"/>
</dbReference>
<dbReference type="Gene3D" id="3.40.50.150">
    <property type="entry name" value="Vaccinia Virus protein VP39"/>
    <property type="match status" value="1"/>
</dbReference>
<accession>A0A6A6EB21</accession>
<comment type="catalytic activity">
    <reaction evidence="8">
        <text>L-glutaminyl-[histone H2A] + S-adenosyl-L-methionine = N(5)-methyl-L-glutaminyl-[histone H2A] + S-adenosyl-L-homocysteine + H(+)</text>
        <dbReference type="Rhea" id="RHEA:50904"/>
        <dbReference type="Rhea" id="RHEA-COMP:12837"/>
        <dbReference type="Rhea" id="RHEA-COMP:12839"/>
        <dbReference type="ChEBI" id="CHEBI:15378"/>
        <dbReference type="ChEBI" id="CHEBI:30011"/>
        <dbReference type="ChEBI" id="CHEBI:57856"/>
        <dbReference type="ChEBI" id="CHEBI:59789"/>
        <dbReference type="ChEBI" id="CHEBI:61891"/>
    </reaction>
</comment>
<dbReference type="PANTHER" id="PTHR10335:SF17">
    <property type="entry name" value="FIBRILLARIN"/>
    <property type="match status" value="1"/>
</dbReference>
<dbReference type="PRINTS" id="PR00052">
    <property type="entry name" value="FIBRILLARIN"/>
</dbReference>
<gene>
    <name evidence="9" type="ORF">K469DRAFT_685330</name>
</gene>
<evidence type="ECO:0000256" key="1">
    <source>
        <dbReference type="ARBA" id="ARBA00010632"/>
    </source>
</evidence>
<keyword evidence="3" id="KW-0698">rRNA processing</keyword>
<dbReference type="GO" id="GO:0031428">
    <property type="term" value="C:box C/D methylation guide snoRNP complex"/>
    <property type="evidence" value="ECO:0007669"/>
    <property type="project" value="TreeGrafter"/>
</dbReference>
<dbReference type="GO" id="GO:0008649">
    <property type="term" value="F:rRNA methyltransferase activity"/>
    <property type="evidence" value="ECO:0007669"/>
    <property type="project" value="TreeGrafter"/>
</dbReference>
<dbReference type="PANTHER" id="PTHR10335">
    <property type="entry name" value="RRNA 2-O-METHYLTRANSFERASE FIBRILLARIN"/>
    <property type="match status" value="1"/>
</dbReference>
<dbReference type="GO" id="GO:0032040">
    <property type="term" value="C:small-subunit processome"/>
    <property type="evidence" value="ECO:0007669"/>
    <property type="project" value="TreeGrafter"/>
</dbReference>
<proteinExistence type="inferred from homology"/>
<dbReference type="Pfam" id="PF01269">
    <property type="entry name" value="Fibrillarin"/>
    <property type="match status" value="1"/>
</dbReference>
<dbReference type="SMART" id="SM01206">
    <property type="entry name" value="Fibrillarin"/>
    <property type="match status" value="1"/>
</dbReference>
<evidence type="ECO:0000313" key="10">
    <source>
        <dbReference type="Proteomes" id="UP000800200"/>
    </source>
</evidence>
<evidence type="ECO:0000256" key="8">
    <source>
        <dbReference type="ARBA" id="ARBA00047568"/>
    </source>
</evidence>
<dbReference type="OrthoDB" id="1859733at2759"/>
<evidence type="ECO:0000256" key="6">
    <source>
        <dbReference type="ARBA" id="ARBA00022884"/>
    </source>
</evidence>
<comment type="similarity">
    <text evidence="1">Belongs to the methyltransferase superfamily. Fibrillarin family.</text>
</comment>
<dbReference type="GO" id="GO:0003723">
    <property type="term" value="F:RNA binding"/>
    <property type="evidence" value="ECO:0007669"/>
    <property type="project" value="UniProtKB-KW"/>
</dbReference>
<organism evidence="9 10">
    <name type="scientific">Zopfia rhizophila CBS 207.26</name>
    <dbReference type="NCBI Taxonomy" id="1314779"/>
    <lineage>
        <taxon>Eukaryota</taxon>
        <taxon>Fungi</taxon>
        <taxon>Dikarya</taxon>
        <taxon>Ascomycota</taxon>
        <taxon>Pezizomycotina</taxon>
        <taxon>Dothideomycetes</taxon>
        <taxon>Dothideomycetes incertae sedis</taxon>
        <taxon>Zopfiaceae</taxon>
        <taxon>Zopfia</taxon>
    </lineage>
</organism>
<evidence type="ECO:0000256" key="3">
    <source>
        <dbReference type="ARBA" id="ARBA00022552"/>
    </source>
</evidence>
<evidence type="ECO:0000256" key="4">
    <source>
        <dbReference type="ARBA" id="ARBA00022603"/>
    </source>
</evidence>
<keyword evidence="4" id="KW-0489">Methyltransferase</keyword>
<keyword evidence="10" id="KW-1185">Reference proteome</keyword>
<dbReference type="EMBL" id="ML994625">
    <property type="protein sequence ID" value="KAF2187992.1"/>
    <property type="molecule type" value="Genomic_DNA"/>
</dbReference>
<keyword evidence="6" id="KW-0694">RNA-binding</keyword>
<dbReference type="AlphaFoldDB" id="A0A6A6EB21"/>
<evidence type="ECO:0000313" key="9">
    <source>
        <dbReference type="EMBL" id="KAF2187992.1"/>
    </source>
</evidence>
<evidence type="ECO:0000256" key="2">
    <source>
        <dbReference type="ARBA" id="ARBA00015190"/>
    </source>
</evidence>
<dbReference type="GO" id="GO:0000494">
    <property type="term" value="P:box C/D sno(s)RNA 3'-end processing"/>
    <property type="evidence" value="ECO:0007669"/>
    <property type="project" value="TreeGrafter"/>
</dbReference>
<reference evidence="9" key="1">
    <citation type="journal article" date="2020" name="Stud. Mycol.">
        <title>101 Dothideomycetes genomes: a test case for predicting lifestyles and emergence of pathogens.</title>
        <authorList>
            <person name="Haridas S."/>
            <person name="Albert R."/>
            <person name="Binder M."/>
            <person name="Bloem J."/>
            <person name="Labutti K."/>
            <person name="Salamov A."/>
            <person name="Andreopoulos B."/>
            <person name="Baker S."/>
            <person name="Barry K."/>
            <person name="Bills G."/>
            <person name="Bluhm B."/>
            <person name="Cannon C."/>
            <person name="Castanera R."/>
            <person name="Culley D."/>
            <person name="Daum C."/>
            <person name="Ezra D."/>
            <person name="Gonzalez J."/>
            <person name="Henrissat B."/>
            <person name="Kuo A."/>
            <person name="Liang C."/>
            <person name="Lipzen A."/>
            <person name="Lutzoni F."/>
            <person name="Magnuson J."/>
            <person name="Mondo S."/>
            <person name="Nolan M."/>
            <person name="Ohm R."/>
            <person name="Pangilinan J."/>
            <person name="Park H.-J."/>
            <person name="Ramirez L."/>
            <person name="Alfaro M."/>
            <person name="Sun H."/>
            <person name="Tritt A."/>
            <person name="Yoshinaga Y."/>
            <person name="Zwiers L.-H."/>
            <person name="Turgeon B."/>
            <person name="Goodwin S."/>
            <person name="Spatafora J."/>
            <person name="Crous P."/>
            <person name="Grigoriev I."/>
        </authorList>
    </citation>
    <scope>NUCLEOTIDE SEQUENCE</scope>
    <source>
        <strain evidence="9">CBS 207.26</strain>
    </source>
</reference>
<evidence type="ECO:0000256" key="7">
    <source>
        <dbReference type="ARBA" id="ARBA00032245"/>
    </source>
</evidence>
<sequence>MEEGLYWLLTINMNVGSKIHDIIVEITEGGRLVSGRGGVQDKKGIKDGQKTIVEPTVTLTYLLPVERTPAYSLTPGKAVYGENRIPISNIYTTNAPVKAAEYSVWDPFRNKLTAGIHGCIDDIFMRPGSKVLYLGATSGTYQLHEFNVDEASQLGHVTSKSTRDGGLSDLRKCKTLTYPKRTPAIALKYRMLVPMVDGIFTDTAQPDQARIVGLNAHPFLKGGGGVIVSIKAN</sequence>
<keyword evidence="5" id="KW-0808">Transferase</keyword>
<dbReference type="InterPro" id="IPR029063">
    <property type="entry name" value="SAM-dependent_MTases_sf"/>
</dbReference>
<dbReference type="InterPro" id="IPR000692">
    <property type="entry name" value="Fibrillarin"/>
</dbReference>